<dbReference type="AlphaFoldDB" id="A0A318J025"/>
<gene>
    <name evidence="1" type="ORF">NA66_1001719</name>
</gene>
<proteinExistence type="predicted"/>
<dbReference type="RefSeq" id="WP_072438865.1">
    <property type="nucleotide sequence ID" value="NZ_QJJY01000001.1"/>
</dbReference>
<sequence length="103" mass="11013">MSIKAGDLAIIVRSRTSLGRKFIGSIVEVVCVAPLAEFQLPDGHQHVAGDPGDWVVKAIGMRFVVPMSNGSIRQSLYAVGHESCLRPISGLPITDDIKDEVTA</sequence>
<name>A0A318J025_BURPY</name>
<evidence type="ECO:0000313" key="2">
    <source>
        <dbReference type="Proteomes" id="UP000247755"/>
    </source>
</evidence>
<comment type="caution">
    <text evidence="1">The sequence shown here is derived from an EMBL/GenBank/DDBJ whole genome shotgun (WGS) entry which is preliminary data.</text>
</comment>
<evidence type="ECO:0000313" key="1">
    <source>
        <dbReference type="EMBL" id="PXX41109.1"/>
    </source>
</evidence>
<organism evidence="1 2">
    <name type="scientific">Burkholderia pyrrocinia</name>
    <name type="common">Pseudomonas pyrrocinia</name>
    <dbReference type="NCBI Taxonomy" id="60550"/>
    <lineage>
        <taxon>Bacteria</taxon>
        <taxon>Pseudomonadati</taxon>
        <taxon>Pseudomonadota</taxon>
        <taxon>Betaproteobacteria</taxon>
        <taxon>Burkholderiales</taxon>
        <taxon>Burkholderiaceae</taxon>
        <taxon>Burkholderia</taxon>
        <taxon>Burkholderia cepacia complex</taxon>
    </lineage>
</organism>
<protein>
    <submittedName>
        <fullName evidence="1">Uncharacterized protein</fullName>
    </submittedName>
</protein>
<dbReference type="EMBL" id="QJJY01000001">
    <property type="protein sequence ID" value="PXX41109.1"/>
    <property type="molecule type" value="Genomic_DNA"/>
</dbReference>
<reference evidence="1 2" key="1">
    <citation type="submission" date="2018-05" db="EMBL/GenBank/DDBJ databases">
        <title>Comparative genomics of bacterial root endophytes of switchgrass collected from native prairies over two seasons.</title>
        <authorList>
            <person name="Tang Y."/>
        </authorList>
    </citation>
    <scope>NUCLEOTIDE SEQUENCE [LARGE SCALE GENOMIC DNA]</scope>
    <source>
        <strain evidence="1 2">NFIX32</strain>
    </source>
</reference>
<accession>A0A318J025</accession>
<dbReference type="Proteomes" id="UP000247755">
    <property type="component" value="Unassembled WGS sequence"/>
</dbReference>